<feature type="non-terminal residue" evidence="2">
    <location>
        <position position="66"/>
    </location>
</feature>
<evidence type="ECO:0000313" key="3">
    <source>
        <dbReference type="Proteomes" id="UP000424805"/>
    </source>
</evidence>
<sequence length="66" mass="7305">MTNPESTAIDPVAAMGTDHTEAPAHPLHKVLSFVRRSGRLDDRLQRAWDNYADTYLLDIAAGNLLD</sequence>
<proteinExistence type="predicted"/>
<evidence type="ECO:0000313" key="2">
    <source>
        <dbReference type="EMBL" id="KAA4617897.1"/>
    </source>
</evidence>
<reference evidence="2 3" key="1">
    <citation type="journal article" date="2019" name="Nat. Med.">
        <title>A library of human gut bacterial isolates paired with longitudinal multiomics data enables mechanistic microbiome research.</title>
        <authorList>
            <person name="Poyet M."/>
            <person name="Groussin M."/>
            <person name="Gibbons S.M."/>
            <person name="Avila-Pacheco J."/>
            <person name="Jiang X."/>
            <person name="Kearney S.M."/>
            <person name="Perrotta A.R."/>
            <person name="Berdy B."/>
            <person name="Zhao S."/>
            <person name="Lieberman T.D."/>
            <person name="Swanson P.K."/>
            <person name="Smith M."/>
            <person name="Roesemann S."/>
            <person name="Alexander J.E."/>
            <person name="Rich S.A."/>
            <person name="Livny J."/>
            <person name="Vlamakis H."/>
            <person name="Clish C."/>
            <person name="Bullock K."/>
            <person name="Deik A."/>
            <person name="Scott J."/>
            <person name="Pierce K.A."/>
            <person name="Xavier R.J."/>
            <person name="Alm E.J."/>
        </authorList>
    </citation>
    <scope>NUCLEOTIDE SEQUENCE [LARGE SCALE GENOMIC DNA]</scope>
    <source>
        <strain evidence="2 3">BIOML-A15</strain>
    </source>
</reference>
<comment type="caution">
    <text evidence="2">The sequence shown here is derived from an EMBL/GenBank/DDBJ whole genome shotgun (WGS) entry which is preliminary data.</text>
</comment>
<organism evidence="2 3">
    <name type="scientific">Bacteroides ovatus</name>
    <dbReference type="NCBI Taxonomy" id="28116"/>
    <lineage>
        <taxon>Bacteria</taxon>
        <taxon>Pseudomonadati</taxon>
        <taxon>Bacteroidota</taxon>
        <taxon>Bacteroidia</taxon>
        <taxon>Bacteroidales</taxon>
        <taxon>Bacteroidaceae</taxon>
        <taxon>Bacteroides</taxon>
    </lineage>
</organism>
<dbReference type="GO" id="GO:0008168">
    <property type="term" value="F:methyltransferase activity"/>
    <property type="evidence" value="ECO:0007669"/>
    <property type="project" value="UniProtKB-KW"/>
</dbReference>
<evidence type="ECO:0000256" key="1">
    <source>
        <dbReference type="SAM" id="MobiDB-lite"/>
    </source>
</evidence>
<gene>
    <name evidence="2" type="ORF">F3B90_26620</name>
</gene>
<feature type="region of interest" description="Disordered" evidence="1">
    <location>
        <begin position="1"/>
        <end position="23"/>
    </location>
</feature>
<dbReference type="Proteomes" id="UP000424805">
    <property type="component" value="Unassembled WGS sequence"/>
</dbReference>
<keyword evidence="2" id="KW-0489">Methyltransferase</keyword>
<protein>
    <submittedName>
        <fullName evidence="2">tRNA (Guanine-N7)-methyltransferase</fullName>
    </submittedName>
</protein>
<dbReference type="GO" id="GO:0032259">
    <property type="term" value="P:methylation"/>
    <property type="evidence" value="ECO:0007669"/>
    <property type="project" value="UniProtKB-KW"/>
</dbReference>
<accession>A0A7J4XPX4</accession>
<dbReference type="AlphaFoldDB" id="A0A7J4XPX4"/>
<dbReference type="EMBL" id="VWFP01000085">
    <property type="protein sequence ID" value="KAA4617897.1"/>
    <property type="molecule type" value="Genomic_DNA"/>
</dbReference>
<name>A0A7J4XPX4_BACOV</name>
<keyword evidence="2" id="KW-0808">Transferase</keyword>